<comment type="caution">
    <text evidence="2">The sequence shown here is derived from an EMBL/GenBank/DDBJ whole genome shotgun (WGS) entry which is preliminary data.</text>
</comment>
<organism evidence="2 3">
    <name type="scientific">Agaribacillus aureus</name>
    <dbReference type="NCBI Taxonomy" id="3051825"/>
    <lineage>
        <taxon>Bacteria</taxon>
        <taxon>Pseudomonadati</taxon>
        <taxon>Bacteroidota</taxon>
        <taxon>Cytophagia</taxon>
        <taxon>Cytophagales</taxon>
        <taxon>Splendidivirgaceae</taxon>
        <taxon>Agaribacillus</taxon>
    </lineage>
</organism>
<gene>
    <name evidence="2" type="ORF">QQ020_16090</name>
</gene>
<dbReference type="EMBL" id="JAUJEB010000003">
    <property type="protein sequence ID" value="MDN5213593.1"/>
    <property type="molecule type" value="Genomic_DNA"/>
</dbReference>
<name>A0ABT8L7B6_9BACT</name>
<dbReference type="InterPro" id="IPR002913">
    <property type="entry name" value="START_lipid-bd_dom"/>
</dbReference>
<sequence length="218" mass="25048">MKTGIALFIITFLWFDTYPGKDNASTWELKKDKNGIQIYARNAPGWEYQELKVTMQLESSLSGLVAALKDVPSYPEWVYTCTDAYFYKNSPHEEYYYTKFKAPWPVKSRDLIVHSVIEQDSITKTVIFKGKGLPQYRPMSDGIVRIPAFDGKYLLVPKGADMVDVTYIVKLDPGGWLPPWLVNLVSTSGPYNSFVKLRDFVKRDKYQKASLAYIDELQ</sequence>
<reference evidence="2" key="1">
    <citation type="submission" date="2023-06" db="EMBL/GenBank/DDBJ databases">
        <title>Genomic of Agaribacillus aureum.</title>
        <authorList>
            <person name="Wang G."/>
        </authorList>
    </citation>
    <scope>NUCLEOTIDE SEQUENCE</scope>
    <source>
        <strain evidence="2">BMA12</strain>
    </source>
</reference>
<dbReference type="RefSeq" id="WP_346758930.1">
    <property type="nucleotide sequence ID" value="NZ_JAUJEB010000003.1"/>
</dbReference>
<dbReference type="InterPro" id="IPR051213">
    <property type="entry name" value="START_lipid_transfer"/>
</dbReference>
<dbReference type="PANTHER" id="PTHR19308">
    <property type="entry name" value="PHOSPHATIDYLCHOLINE TRANSFER PROTEIN"/>
    <property type="match status" value="1"/>
</dbReference>
<proteinExistence type="predicted"/>
<evidence type="ECO:0000259" key="1">
    <source>
        <dbReference type="PROSITE" id="PS50848"/>
    </source>
</evidence>
<dbReference type="InterPro" id="IPR023393">
    <property type="entry name" value="START-like_dom_sf"/>
</dbReference>
<dbReference type="PROSITE" id="PS50848">
    <property type="entry name" value="START"/>
    <property type="match status" value="1"/>
</dbReference>
<dbReference type="SUPFAM" id="SSF55961">
    <property type="entry name" value="Bet v1-like"/>
    <property type="match status" value="1"/>
</dbReference>
<feature type="domain" description="START" evidence="1">
    <location>
        <begin position="27"/>
        <end position="206"/>
    </location>
</feature>
<evidence type="ECO:0000313" key="3">
    <source>
        <dbReference type="Proteomes" id="UP001172083"/>
    </source>
</evidence>
<dbReference type="Pfam" id="PF01852">
    <property type="entry name" value="START"/>
    <property type="match status" value="1"/>
</dbReference>
<protein>
    <submittedName>
        <fullName evidence="2">START domain-containing protein</fullName>
    </submittedName>
</protein>
<dbReference type="Proteomes" id="UP001172083">
    <property type="component" value="Unassembled WGS sequence"/>
</dbReference>
<evidence type="ECO:0000313" key="2">
    <source>
        <dbReference type="EMBL" id="MDN5213593.1"/>
    </source>
</evidence>
<dbReference type="PANTHER" id="PTHR19308:SF14">
    <property type="entry name" value="START DOMAIN-CONTAINING PROTEIN"/>
    <property type="match status" value="1"/>
</dbReference>
<dbReference type="Gene3D" id="3.30.530.20">
    <property type="match status" value="1"/>
</dbReference>
<keyword evidence="3" id="KW-1185">Reference proteome</keyword>
<dbReference type="PIRSF" id="PIRSF039033">
    <property type="entry name" value="START_dom"/>
    <property type="match status" value="1"/>
</dbReference>
<accession>A0ABT8L7B6</accession>
<dbReference type="InterPro" id="IPR028347">
    <property type="entry name" value="START_dom_prot"/>
</dbReference>